<evidence type="ECO:0000313" key="1">
    <source>
        <dbReference type="EMBL" id="TNM66582.1"/>
    </source>
</evidence>
<keyword evidence="2" id="KW-1185">Reference proteome</keyword>
<reference evidence="1 2" key="1">
    <citation type="submission" date="2019-06" db="EMBL/GenBank/DDBJ databases">
        <title>The draft genome of Rhizobium smilacinae PTYR-5.</title>
        <authorList>
            <person name="Liu L."/>
            <person name="Li L."/>
            <person name="Zhang X."/>
        </authorList>
    </citation>
    <scope>NUCLEOTIDE SEQUENCE [LARGE SCALE GENOMIC DNA]</scope>
    <source>
        <strain evidence="1 2">PTYR-5</strain>
    </source>
</reference>
<gene>
    <name evidence="1" type="ORF">FHP24_10440</name>
</gene>
<dbReference type="AlphaFoldDB" id="A0A5C4XT71"/>
<dbReference type="Proteomes" id="UP000311605">
    <property type="component" value="Unassembled WGS sequence"/>
</dbReference>
<name>A0A5C4XT71_9HYPH</name>
<dbReference type="EMBL" id="VDMN01000001">
    <property type="protein sequence ID" value="TNM66582.1"/>
    <property type="molecule type" value="Genomic_DNA"/>
</dbReference>
<protein>
    <submittedName>
        <fullName evidence="1">Uncharacterized protein</fullName>
    </submittedName>
</protein>
<organism evidence="1 2">
    <name type="scientific">Aliirhizobium smilacinae</name>
    <dbReference type="NCBI Taxonomy" id="1395944"/>
    <lineage>
        <taxon>Bacteria</taxon>
        <taxon>Pseudomonadati</taxon>
        <taxon>Pseudomonadota</taxon>
        <taxon>Alphaproteobacteria</taxon>
        <taxon>Hyphomicrobiales</taxon>
        <taxon>Rhizobiaceae</taxon>
        <taxon>Aliirhizobium</taxon>
    </lineage>
</organism>
<comment type="caution">
    <text evidence="1">The sequence shown here is derived from an EMBL/GenBank/DDBJ whole genome shotgun (WGS) entry which is preliminary data.</text>
</comment>
<accession>A0A5C4XT71</accession>
<proteinExistence type="predicted"/>
<evidence type="ECO:0000313" key="2">
    <source>
        <dbReference type="Proteomes" id="UP000311605"/>
    </source>
</evidence>
<dbReference type="RefSeq" id="WP_139675972.1">
    <property type="nucleotide sequence ID" value="NZ_VDMN01000001.1"/>
</dbReference>
<sequence>MITAITLLAVLSLSAVLIGLVIRQKAIAHQEYYRDQAALNEPALIGSFRSKPQLKTASTRLRNTALARRRIDHACVAGNRVFTHV</sequence>